<comment type="caution">
    <text evidence="1">The sequence shown here is derived from an EMBL/GenBank/DDBJ whole genome shotgun (WGS) entry which is preliminary data.</text>
</comment>
<dbReference type="AlphaFoldDB" id="A0A5D3D5J3"/>
<proteinExistence type="predicted"/>
<dbReference type="EMBL" id="SSTD01007443">
    <property type="protein sequence ID" value="TYK18817.1"/>
    <property type="molecule type" value="Genomic_DNA"/>
</dbReference>
<protein>
    <submittedName>
        <fullName evidence="1">CACTA en-spm transposon protein</fullName>
    </submittedName>
</protein>
<organism evidence="1 2">
    <name type="scientific">Cucumis melo var. makuwa</name>
    <name type="common">Oriental melon</name>
    <dbReference type="NCBI Taxonomy" id="1194695"/>
    <lineage>
        <taxon>Eukaryota</taxon>
        <taxon>Viridiplantae</taxon>
        <taxon>Streptophyta</taxon>
        <taxon>Embryophyta</taxon>
        <taxon>Tracheophyta</taxon>
        <taxon>Spermatophyta</taxon>
        <taxon>Magnoliopsida</taxon>
        <taxon>eudicotyledons</taxon>
        <taxon>Gunneridae</taxon>
        <taxon>Pentapetalae</taxon>
        <taxon>rosids</taxon>
        <taxon>fabids</taxon>
        <taxon>Cucurbitales</taxon>
        <taxon>Cucurbitaceae</taxon>
        <taxon>Benincaseae</taxon>
        <taxon>Cucumis</taxon>
    </lineage>
</organism>
<reference evidence="1 2" key="1">
    <citation type="submission" date="2019-08" db="EMBL/GenBank/DDBJ databases">
        <title>Draft genome sequences of two oriental melons (Cucumis melo L. var makuwa).</title>
        <authorList>
            <person name="Kwon S.-Y."/>
        </authorList>
    </citation>
    <scope>NUCLEOTIDE SEQUENCE [LARGE SCALE GENOMIC DNA]</scope>
    <source>
        <strain evidence="2">cv. Chang Bougi</strain>
        <tissue evidence="1">Leaf</tissue>
    </source>
</reference>
<evidence type="ECO:0000313" key="1">
    <source>
        <dbReference type="EMBL" id="TYK18817.1"/>
    </source>
</evidence>
<name>A0A5D3D5J3_CUCMM</name>
<sequence>MGRSPMSIALGAEEANLAGFSNTISVLTRDTFPVYCIKWVDVPLEYIEIVKGGLQE</sequence>
<accession>A0A5D3D5J3</accession>
<evidence type="ECO:0000313" key="2">
    <source>
        <dbReference type="Proteomes" id="UP000321947"/>
    </source>
</evidence>
<dbReference type="Proteomes" id="UP000321947">
    <property type="component" value="Unassembled WGS sequence"/>
</dbReference>
<gene>
    <name evidence="1" type="ORF">E5676_scaffold204G00030</name>
</gene>